<dbReference type="EMBL" id="ML977314">
    <property type="protein sequence ID" value="KAF2120031.1"/>
    <property type="molecule type" value="Genomic_DNA"/>
</dbReference>
<keyword evidence="3" id="KW-1185">Reference proteome</keyword>
<gene>
    <name evidence="2" type="ORF">BDV96DRAFT_317616</name>
</gene>
<feature type="region of interest" description="Disordered" evidence="1">
    <location>
        <begin position="1"/>
        <end position="53"/>
    </location>
</feature>
<dbReference type="Proteomes" id="UP000799770">
    <property type="component" value="Unassembled WGS sequence"/>
</dbReference>
<feature type="region of interest" description="Disordered" evidence="1">
    <location>
        <begin position="66"/>
        <end position="91"/>
    </location>
</feature>
<name>A0A6A5ZP54_9PLEO</name>
<evidence type="ECO:0000256" key="1">
    <source>
        <dbReference type="SAM" id="MobiDB-lite"/>
    </source>
</evidence>
<dbReference type="OrthoDB" id="3485856at2759"/>
<organism evidence="2 3">
    <name type="scientific">Lophiotrema nucula</name>
    <dbReference type="NCBI Taxonomy" id="690887"/>
    <lineage>
        <taxon>Eukaryota</taxon>
        <taxon>Fungi</taxon>
        <taxon>Dikarya</taxon>
        <taxon>Ascomycota</taxon>
        <taxon>Pezizomycotina</taxon>
        <taxon>Dothideomycetes</taxon>
        <taxon>Pleosporomycetidae</taxon>
        <taxon>Pleosporales</taxon>
        <taxon>Lophiotremataceae</taxon>
        <taxon>Lophiotrema</taxon>
    </lineage>
</organism>
<feature type="compositionally biased region" description="Polar residues" evidence="1">
    <location>
        <begin position="466"/>
        <end position="475"/>
    </location>
</feature>
<dbReference type="AlphaFoldDB" id="A0A6A5ZP54"/>
<reference evidence="2" key="1">
    <citation type="journal article" date="2020" name="Stud. Mycol.">
        <title>101 Dothideomycetes genomes: a test case for predicting lifestyles and emergence of pathogens.</title>
        <authorList>
            <person name="Haridas S."/>
            <person name="Albert R."/>
            <person name="Binder M."/>
            <person name="Bloem J."/>
            <person name="Labutti K."/>
            <person name="Salamov A."/>
            <person name="Andreopoulos B."/>
            <person name="Baker S."/>
            <person name="Barry K."/>
            <person name="Bills G."/>
            <person name="Bluhm B."/>
            <person name="Cannon C."/>
            <person name="Castanera R."/>
            <person name="Culley D."/>
            <person name="Daum C."/>
            <person name="Ezra D."/>
            <person name="Gonzalez J."/>
            <person name="Henrissat B."/>
            <person name="Kuo A."/>
            <person name="Liang C."/>
            <person name="Lipzen A."/>
            <person name="Lutzoni F."/>
            <person name="Magnuson J."/>
            <person name="Mondo S."/>
            <person name="Nolan M."/>
            <person name="Ohm R."/>
            <person name="Pangilinan J."/>
            <person name="Park H.-J."/>
            <person name="Ramirez L."/>
            <person name="Alfaro M."/>
            <person name="Sun H."/>
            <person name="Tritt A."/>
            <person name="Yoshinaga Y."/>
            <person name="Zwiers L.-H."/>
            <person name="Turgeon B."/>
            <person name="Goodwin S."/>
            <person name="Spatafora J."/>
            <person name="Crous P."/>
            <person name="Grigoriev I."/>
        </authorList>
    </citation>
    <scope>NUCLEOTIDE SEQUENCE</scope>
    <source>
        <strain evidence="2">CBS 627.86</strain>
    </source>
</reference>
<feature type="region of interest" description="Disordered" evidence="1">
    <location>
        <begin position="386"/>
        <end position="475"/>
    </location>
</feature>
<accession>A0A6A5ZP54</accession>
<feature type="compositionally biased region" description="Polar residues" evidence="1">
    <location>
        <begin position="36"/>
        <end position="49"/>
    </location>
</feature>
<proteinExistence type="predicted"/>
<feature type="compositionally biased region" description="Basic and acidic residues" evidence="1">
    <location>
        <begin position="1"/>
        <end position="35"/>
    </location>
</feature>
<feature type="compositionally biased region" description="Low complexity" evidence="1">
    <location>
        <begin position="75"/>
        <end position="84"/>
    </location>
</feature>
<protein>
    <submittedName>
        <fullName evidence="2">Uncharacterized protein</fullName>
    </submittedName>
</protein>
<sequence length="475" mass="52821">MSSKDVEPFERYEKSDFHRPGEFGDCRSQDIRAQETSESSVSSIGTNDSDNNRELFTTLDAYESPSTKRADFVQSPPSTTTLALPSPPLPLDIAQDNEPQPHLRGTLPLSTNVVEALAVFRSLHTGLSIPAELKQRGVLRLPLSSREYDSLFEAIRQDASLRGWVEDKGRFEHCPRKARLLIYMSGPKHAKTTTQFLYGIEDSLAALRNDVRPVVAEFARRIQCTLDAEIPIRYQYGTERRPRPDNSWSYDAKRLPALVYETSFSQTYENLAEKLEMWILGTRGAIRTAVGIELSYPLAEVATLYVYTGKIVGGRVDVQKYSHLLRTSPNNLVHTGALNIPLEAFTPIEDSCNRLPMDAVIHIPASRFHAMLAEVDKEPIRRTLDDRGGLDCVWPSSSRGDGDDDASPEPYDPEAPRSITHNRNTRAKGKQGNGNDSGLEPSLDEGGNPTATSTTTSPPRRRSSRLANKNTGKPL</sequence>
<evidence type="ECO:0000313" key="2">
    <source>
        <dbReference type="EMBL" id="KAF2120031.1"/>
    </source>
</evidence>
<evidence type="ECO:0000313" key="3">
    <source>
        <dbReference type="Proteomes" id="UP000799770"/>
    </source>
</evidence>